<sequence>MRPEQWRDQQHTLEQGLLGVFLKQGDVRLGQALLGFLQDVADALVGSRQRQRLGEEQELAHRRQLGGHQINARRSLRQHRFDDVGRMPGVLEHAAQTVMEEGEQRFIDGGERDSLFDQLRL</sequence>
<dbReference type="Proteomes" id="UP000020077">
    <property type="component" value="Unassembled WGS sequence"/>
</dbReference>
<protein>
    <submittedName>
        <fullName evidence="1">Uncharacterized protein</fullName>
    </submittedName>
</protein>
<comment type="caution">
    <text evidence="1">The sequence shown here is derived from an EMBL/GenBank/DDBJ whole genome shotgun (WGS) entry which is preliminary data.</text>
</comment>
<proteinExistence type="predicted"/>
<dbReference type="AlphaFoldDB" id="A0A080LSF1"/>
<evidence type="ECO:0000313" key="1">
    <source>
        <dbReference type="EMBL" id="KFB71312.1"/>
    </source>
</evidence>
<organism evidence="1 2">
    <name type="scientific">Candidatus Accumulibacter phosphatis</name>
    <dbReference type="NCBI Taxonomy" id="327160"/>
    <lineage>
        <taxon>Bacteria</taxon>
        <taxon>Pseudomonadati</taxon>
        <taxon>Pseudomonadota</taxon>
        <taxon>Betaproteobacteria</taxon>
        <taxon>Candidatus Accumulibacter</taxon>
    </lineage>
</organism>
<accession>A0A080LSF1</accession>
<name>A0A080LSF1_9PROT</name>
<reference evidence="1 2" key="1">
    <citation type="submission" date="2014-02" db="EMBL/GenBank/DDBJ databases">
        <title>Expanding our view of genomic diversity in Candidatus Accumulibacter clades.</title>
        <authorList>
            <person name="Skennerton C.T."/>
            <person name="Barr J.J."/>
            <person name="Slater F.R."/>
            <person name="Bond P.L."/>
            <person name="Tyson G.W."/>
        </authorList>
    </citation>
    <scope>NUCLEOTIDE SEQUENCE [LARGE SCALE GENOMIC DNA]</scope>
    <source>
        <strain evidence="2">BA-91</strain>
    </source>
</reference>
<dbReference type="EMBL" id="JDVG02000562">
    <property type="protein sequence ID" value="KFB71312.1"/>
    <property type="molecule type" value="Genomic_DNA"/>
</dbReference>
<evidence type="ECO:0000313" key="2">
    <source>
        <dbReference type="Proteomes" id="UP000020077"/>
    </source>
</evidence>
<gene>
    <name evidence="1" type="ORF">AW09_003558</name>
</gene>